<accession>A0AAV3YQG1</accession>
<sequence>MNNIGNAIRTLTKLSYAEDMVLWQQDTNINKPTVAINRDLASLKRFCERWKMQIKTGKTAYTTFLLSKPMLKKDPDIHIGNDSLRRDDLPRYLGVSLDPRLCFRRHIEGEAKSVRERTKILQKLARTNSSTSFSSSSSSSFSSSSASTLSATSSSSSPSSCALSETNVDDNVPPFKVILC</sequence>
<dbReference type="PANTHER" id="PTHR36688">
    <property type="entry name" value="ENDO/EXONUCLEASE/PHOSPHATASE DOMAIN-CONTAINING PROTEIN"/>
    <property type="match status" value="1"/>
</dbReference>
<name>A0AAV3YQG1_9GAST</name>
<dbReference type="EMBL" id="BLXT01001417">
    <property type="protein sequence ID" value="GFN85545.1"/>
    <property type="molecule type" value="Genomic_DNA"/>
</dbReference>
<comment type="caution">
    <text evidence="2">The sequence shown here is derived from an EMBL/GenBank/DDBJ whole genome shotgun (WGS) entry which is preliminary data.</text>
</comment>
<keyword evidence="2" id="KW-0695">RNA-directed DNA polymerase</keyword>
<keyword evidence="2" id="KW-0548">Nucleotidyltransferase</keyword>
<organism evidence="2 3">
    <name type="scientific">Plakobranchus ocellatus</name>
    <dbReference type="NCBI Taxonomy" id="259542"/>
    <lineage>
        <taxon>Eukaryota</taxon>
        <taxon>Metazoa</taxon>
        <taxon>Spiralia</taxon>
        <taxon>Lophotrochozoa</taxon>
        <taxon>Mollusca</taxon>
        <taxon>Gastropoda</taxon>
        <taxon>Heterobranchia</taxon>
        <taxon>Euthyneura</taxon>
        <taxon>Panpulmonata</taxon>
        <taxon>Sacoglossa</taxon>
        <taxon>Placobranchoidea</taxon>
        <taxon>Plakobranchidae</taxon>
        <taxon>Plakobranchus</taxon>
    </lineage>
</organism>
<dbReference type="GO" id="GO:0003964">
    <property type="term" value="F:RNA-directed DNA polymerase activity"/>
    <property type="evidence" value="ECO:0007669"/>
    <property type="project" value="UniProtKB-KW"/>
</dbReference>
<evidence type="ECO:0000313" key="2">
    <source>
        <dbReference type="EMBL" id="GFN85545.1"/>
    </source>
</evidence>
<feature type="compositionally biased region" description="Low complexity" evidence="1">
    <location>
        <begin position="130"/>
        <end position="164"/>
    </location>
</feature>
<proteinExistence type="predicted"/>
<evidence type="ECO:0000313" key="3">
    <source>
        <dbReference type="Proteomes" id="UP000735302"/>
    </source>
</evidence>
<gene>
    <name evidence="2" type="ORF">PoB_001205100</name>
</gene>
<keyword evidence="3" id="KW-1185">Reference proteome</keyword>
<feature type="region of interest" description="Disordered" evidence="1">
    <location>
        <begin position="130"/>
        <end position="165"/>
    </location>
</feature>
<evidence type="ECO:0000256" key="1">
    <source>
        <dbReference type="SAM" id="MobiDB-lite"/>
    </source>
</evidence>
<reference evidence="2 3" key="1">
    <citation type="journal article" date="2021" name="Elife">
        <title>Chloroplast acquisition without the gene transfer in kleptoplastic sea slugs, Plakobranchus ocellatus.</title>
        <authorList>
            <person name="Maeda T."/>
            <person name="Takahashi S."/>
            <person name="Yoshida T."/>
            <person name="Shimamura S."/>
            <person name="Takaki Y."/>
            <person name="Nagai Y."/>
            <person name="Toyoda A."/>
            <person name="Suzuki Y."/>
            <person name="Arimoto A."/>
            <person name="Ishii H."/>
            <person name="Satoh N."/>
            <person name="Nishiyama T."/>
            <person name="Hasebe M."/>
            <person name="Maruyama T."/>
            <person name="Minagawa J."/>
            <person name="Obokata J."/>
            <person name="Shigenobu S."/>
        </authorList>
    </citation>
    <scope>NUCLEOTIDE SEQUENCE [LARGE SCALE GENOMIC DNA]</scope>
</reference>
<protein>
    <submittedName>
        <fullName evidence="2">RNA-directed DNA polymerase from mobile element jockey</fullName>
    </submittedName>
</protein>
<dbReference type="Proteomes" id="UP000735302">
    <property type="component" value="Unassembled WGS sequence"/>
</dbReference>
<keyword evidence="2" id="KW-0808">Transferase</keyword>
<dbReference type="AlphaFoldDB" id="A0AAV3YQG1"/>
<dbReference type="PANTHER" id="PTHR36688:SF1">
    <property type="entry name" value="ENDONUCLEASE_EXONUCLEASE_PHOSPHATASE DOMAIN-CONTAINING PROTEIN"/>
    <property type="match status" value="1"/>
</dbReference>
<dbReference type="InterPro" id="IPR052560">
    <property type="entry name" value="RdDP_mobile_element"/>
</dbReference>